<protein>
    <recommendedName>
        <fullName evidence="1">Microcin J25-processing protein McjB C-terminal domain-containing protein</fullName>
    </recommendedName>
</protein>
<dbReference type="Proteomes" id="UP000605099">
    <property type="component" value="Unassembled WGS sequence"/>
</dbReference>
<accession>A0ABQ2JWY9</accession>
<evidence type="ECO:0000313" key="3">
    <source>
        <dbReference type="Proteomes" id="UP000605099"/>
    </source>
</evidence>
<dbReference type="InterPro" id="IPR032708">
    <property type="entry name" value="McjB_C"/>
</dbReference>
<keyword evidence="3" id="KW-1185">Reference proteome</keyword>
<gene>
    <name evidence="2" type="ORF">GCM10011349_35760</name>
</gene>
<name>A0ABQ2JWY9_9SPHN</name>
<reference evidence="3" key="1">
    <citation type="journal article" date="2019" name="Int. J. Syst. Evol. Microbiol.">
        <title>The Global Catalogue of Microorganisms (GCM) 10K type strain sequencing project: providing services to taxonomists for standard genome sequencing and annotation.</title>
        <authorList>
            <consortium name="The Broad Institute Genomics Platform"/>
            <consortium name="The Broad Institute Genome Sequencing Center for Infectious Disease"/>
            <person name="Wu L."/>
            <person name="Ma J."/>
        </authorList>
    </citation>
    <scope>NUCLEOTIDE SEQUENCE [LARGE SCALE GENOMIC DNA]</scope>
    <source>
        <strain evidence="3">CGMCC 1.6784</strain>
    </source>
</reference>
<feature type="domain" description="Microcin J25-processing protein McjB C-terminal" evidence="1">
    <location>
        <begin position="109"/>
        <end position="221"/>
    </location>
</feature>
<dbReference type="RefSeq" id="WP_188821804.1">
    <property type="nucleotide sequence ID" value="NZ_BMLK01000019.1"/>
</dbReference>
<sequence length="223" mass="24690">MFFSLRDNLHHCTASGRTIVLDIEADRYFALPPGMDEAFRRAAGGEPCSPDDDGVLQPLLARGMLIEQTQAPDTDLSIRIMPASRDVVASVGQRPGPSMLMQVAVAQCVLAWRVRLRGLPALIRDIESRKPTAGADVAWRHDDEYARINAAFEALGLIFRRSDRCLVRSLAFVWICLRRGFAPSLVFGVQASPFSAHCWVQQGETVLNDTVDNVRPFTPIMVV</sequence>
<organism evidence="2 3">
    <name type="scientific">Novosphingobium indicum</name>
    <dbReference type="NCBI Taxonomy" id="462949"/>
    <lineage>
        <taxon>Bacteria</taxon>
        <taxon>Pseudomonadati</taxon>
        <taxon>Pseudomonadota</taxon>
        <taxon>Alphaproteobacteria</taxon>
        <taxon>Sphingomonadales</taxon>
        <taxon>Sphingomonadaceae</taxon>
        <taxon>Novosphingobium</taxon>
    </lineage>
</organism>
<evidence type="ECO:0000259" key="1">
    <source>
        <dbReference type="Pfam" id="PF13471"/>
    </source>
</evidence>
<comment type="caution">
    <text evidence="2">The sequence shown here is derived from an EMBL/GenBank/DDBJ whole genome shotgun (WGS) entry which is preliminary data.</text>
</comment>
<evidence type="ECO:0000313" key="2">
    <source>
        <dbReference type="EMBL" id="GGN57313.1"/>
    </source>
</evidence>
<dbReference type="EMBL" id="BMLK01000019">
    <property type="protein sequence ID" value="GGN57313.1"/>
    <property type="molecule type" value="Genomic_DNA"/>
</dbReference>
<dbReference type="Pfam" id="PF13471">
    <property type="entry name" value="Transglut_core3"/>
    <property type="match status" value="1"/>
</dbReference>
<dbReference type="InterPro" id="IPR053521">
    <property type="entry name" value="McjB-like"/>
</dbReference>
<proteinExistence type="predicted"/>
<dbReference type="NCBIfam" id="NF033537">
    <property type="entry name" value="lasso_biosyn_B2"/>
    <property type="match status" value="1"/>
</dbReference>